<proteinExistence type="predicted"/>
<protein>
    <submittedName>
        <fullName evidence="2">EthD family reductase</fullName>
    </submittedName>
</protein>
<feature type="domain" description="EthD" evidence="1">
    <location>
        <begin position="12"/>
        <end position="93"/>
    </location>
</feature>
<name>A0ABY7TWW5_9SPHN</name>
<dbReference type="NCBIfam" id="TIGR02118">
    <property type="entry name" value="EthD family reductase"/>
    <property type="match status" value="1"/>
</dbReference>
<gene>
    <name evidence="2" type="ORF">PQ457_01930</name>
</gene>
<dbReference type="InterPro" id="IPR011008">
    <property type="entry name" value="Dimeric_a/b-barrel"/>
</dbReference>
<dbReference type="Gene3D" id="3.30.70.100">
    <property type="match status" value="1"/>
</dbReference>
<dbReference type="EMBL" id="CP117417">
    <property type="protein sequence ID" value="WCT77761.1"/>
    <property type="molecule type" value="Genomic_DNA"/>
</dbReference>
<evidence type="ECO:0000259" key="1">
    <source>
        <dbReference type="Pfam" id="PF07110"/>
    </source>
</evidence>
<keyword evidence="3" id="KW-1185">Reference proteome</keyword>
<dbReference type="Proteomes" id="UP001218231">
    <property type="component" value="Chromosome"/>
</dbReference>
<evidence type="ECO:0000313" key="3">
    <source>
        <dbReference type="Proteomes" id="UP001218231"/>
    </source>
</evidence>
<reference evidence="2 3" key="1">
    <citation type="submission" date="2023-02" db="EMBL/GenBank/DDBJ databases">
        <title>Genome sequence of Novosphingobium humi KACC 19094.</title>
        <authorList>
            <person name="Kim S."/>
            <person name="Heo J."/>
            <person name="Kwon S.-W."/>
        </authorList>
    </citation>
    <scope>NUCLEOTIDE SEQUENCE [LARGE SCALE GENOMIC DNA]</scope>
    <source>
        <strain evidence="2 3">KACC 19094</strain>
    </source>
</reference>
<accession>A0ABY7TWW5</accession>
<sequence length="202" mass="21785">MFKRMSVLVRREGDTRAQFSQGWRRHGRFIADLPGLRGYVQNHVEEEFAAPGPPFLRADGFVELRFDSPEAMAQAFSSPAARAMAQDEPHFLGHGSGYGLCADTGLGDAQNGNKLILALNGGDPAPLEAGLAAMRLPGLIRDDVAALIPKPGMAPPQPVSSFWHAHCVDAAAARDAAHRIADIAQAARLHVAIFRVRTLRFA</sequence>
<dbReference type="RefSeq" id="WP_273618122.1">
    <property type="nucleotide sequence ID" value="NZ_CP103868.1"/>
</dbReference>
<organism evidence="2 3">
    <name type="scientific">Novosphingobium humi</name>
    <dbReference type="NCBI Taxonomy" id="2282397"/>
    <lineage>
        <taxon>Bacteria</taxon>
        <taxon>Pseudomonadati</taxon>
        <taxon>Pseudomonadota</taxon>
        <taxon>Alphaproteobacteria</taxon>
        <taxon>Sphingomonadales</taxon>
        <taxon>Sphingomonadaceae</taxon>
        <taxon>Novosphingobium</taxon>
    </lineage>
</organism>
<evidence type="ECO:0000313" key="2">
    <source>
        <dbReference type="EMBL" id="WCT77761.1"/>
    </source>
</evidence>
<dbReference type="SUPFAM" id="SSF54909">
    <property type="entry name" value="Dimeric alpha+beta barrel"/>
    <property type="match status" value="1"/>
</dbReference>
<dbReference type="InterPro" id="IPR009799">
    <property type="entry name" value="EthD_dom"/>
</dbReference>
<dbReference type="Pfam" id="PF07110">
    <property type="entry name" value="EthD"/>
    <property type="match status" value="1"/>
</dbReference>